<accession>A0ABQ3MMQ8</accession>
<evidence type="ECO:0000313" key="2">
    <source>
        <dbReference type="EMBL" id="GHH44245.1"/>
    </source>
</evidence>
<feature type="region of interest" description="Disordered" evidence="1">
    <location>
        <begin position="35"/>
        <end position="82"/>
    </location>
</feature>
<dbReference type="EMBL" id="BNAR01000006">
    <property type="protein sequence ID" value="GHH44245.1"/>
    <property type="molecule type" value="Genomic_DNA"/>
</dbReference>
<gene>
    <name evidence="2" type="ORF">GCM10017774_43480</name>
</gene>
<name>A0ABQ3MMQ8_9PSEU</name>
<protein>
    <submittedName>
        <fullName evidence="2">Uncharacterized protein</fullName>
    </submittedName>
</protein>
<reference evidence="3" key="1">
    <citation type="journal article" date="2019" name="Int. J. Syst. Evol. Microbiol.">
        <title>The Global Catalogue of Microorganisms (GCM) 10K type strain sequencing project: providing services to taxonomists for standard genome sequencing and annotation.</title>
        <authorList>
            <consortium name="The Broad Institute Genomics Platform"/>
            <consortium name="The Broad Institute Genome Sequencing Center for Infectious Disease"/>
            <person name="Wu L."/>
            <person name="Ma J."/>
        </authorList>
    </citation>
    <scope>NUCLEOTIDE SEQUENCE [LARGE SCALE GENOMIC DNA]</scope>
    <source>
        <strain evidence="3">CGMCC 4.7367</strain>
    </source>
</reference>
<comment type="caution">
    <text evidence="2">The sequence shown here is derived from an EMBL/GenBank/DDBJ whole genome shotgun (WGS) entry which is preliminary data.</text>
</comment>
<proteinExistence type="predicted"/>
<sequence length="82" mass="8335">MFSVSGLACTDTIAIRIYPVASSVSSAIPSCRLNSTKSGGERSTVLLDGTADKRRRLPLADMPAPGPAPSGIGNGCSGARLE</sequence>
<organism evidence="2 3">
    <name type="scientific">Lentzea cavernae</name>
    <dbReference type="NCBI Taxonomy" id="2020703"/>
    <lineage>
        <taxon>Bacteria</taxon>
        <taxon>Bacillati</taxon>
        <taxon>Actinomycetota</taxon>
        <taxon>Actinomycetes</taxon>
        <taxon>Pseudonocardiales</taxon>
        <taxon>Pseudonocardiaceae</taxon>
        <taxon>Lentzea</taxon>
    </lineage>
</organism>
<evidence type="ECO:0000256" key="1">
    <source>
        <dbReference type="SAM" id="MobiDB-lite"/>
    </source>
</evidence>
<evidence type="ECO:0000313" key="3">
    <source>
        <dbReference type="Proteomes" id="UP000605568"/>
    </source>
</evidence>
<dbReference type="Proteomes" id="UP000605568">
    <property type="component" value="Unassembled WGS sequence"/>
</dbReference>
<keyword evidence="3" id="KW-1185">Reference proteome</keyword>